<sequence length="119" mass="12292">MVMVAAPVEVGGAVVAVMVMPLEAMAVAVPVVAMVVPVMVVVMARVVPVPLRGGRAGDQHESGGDQTCETCLHRYDLRFGVKAVSAHCFEPVLKPARSNRSANGQASEKGSPGGRVTGQ</sequence>
<keyword evidence="2" id="KW-0812">Transmembrane</keyword>
<proteinExistence type="predicted"/>
<dbReference type="EMBL" id="LT962688">
    <property type="protein sequence ID" value="SOR30609.1"/>
    <property type="molecule type" value="Genomic_DNA"/>
</dbReference>
<evidence type="ECO:0000256" key="2">
    <source>
        <dbReference type="SAM" id="Phobius"/>
    </source>
</evidence>
<gene>
    <name evidence="3" type="ORF">TK0001_4007</name>
</gene>
<evidence type="ECO:0000313" key="4">
    <source>
        <dbReference type="Proteomes" id="UP000233769"/>
    </source>
</evidence>
<dbReference type="Proteomes" id="UP000233769">
    <property type="component" value="Chromosome tk0001"/>
</dbReference>
<accession>A0A2N9ATB4</accession>
<keyword evidence="2" id="KW-0472">Membrane</keyword>
<keyword evidence="2" id="KW-1133">Transmembrane helix</keyword>
<feature type="transmembrane region" description="Helical" evidence="2">
    <location>
        <begin position="24"/>
        <end position="47"/>
    </location>
</feature>
<name>A0A2N9ATB4_METEX</name>
<reference evidence="4" key="1">
    <citation type="submission" date="2017-10" db="EMBL/GenBank/DDBJ databases">
        <authorList>
            <person name="Regsiter A."/>
            <person name="William W."/>
        </authorList>
    </citation>
    <scope>NUCLEOTIDE SEQUENCE [LARGE SCALE GENOMIC DNA]</scope>
</reference>
<dbReference type="AlphaFoldDB" id="A0A2N9ATB4"/>
<protein>
    <submittedName>
        <fullName evidence="3">Uncharacterized protein</fullName>
    </submittedName>
</protein>
<feature type="region of interest" description="Disordered" evidence="1">
    <location>
        <begin position="97"/>
        <end position="119"/>
    </location>
</feature>
<evidence type="ECO:0000313" key="3">
    <source>
        <dbReference type="EMBL" id="SOR30609.1"/>
    </source>
</evidence>
<evidence type="ECO:0000256" key="1">
    <source>
        <dbReference type="SAM" id="MobiDB-lite"/>
    </source>
</evidence>
<feature type="compositionally biased region" description="Polar residues" evidence="1">
    <location>
        <begin position="98"/>
        <end position="108"/>
    </location>
</feature>
<organism evidence="3 4">
    <name type="scientific">Methylorubrum extorquens</name>
    <name type="common">Methylobacterium dichloromethanicum</name>
    <name type="synonym">Methylobacterium extorquens</name>
    <dbReference type="NCBI Taxonomy" id="408"/>
    <lineage>
        <taxon>Bacteria</taxon>
        <taxon>Pseudomonadati</taxon>
        <taxon>Pseudomonadota</taxon>
        <taxon>Alphaproteobacteria</taxon>
        <taxon>Hyphomicrobiales</taxon>
        <taxon>Methylobacteriaceae</taxon>
        <taxon>Methylorubrum</taxon>
    </lineage>
</organism>